<reference evidence="11 12" key="1">
    <citation type="submission" date="2024-02" db="EMBL/GenBank/DDBJ databases">
        <title>Chromosome-scale genome assembly of the rough periwinkle Littorina saxatilis.</title>
        <authorList>
            <person name="De Jode A."/>
            <person name="Faria R."/>
            <person name="Formenti G."/>
            <person name="Sims Y."/>
            <person name="Smith T.P."/>
            <person name="Tracey A."/>
            <person name="Wood J.M.D."/>
            <person name="Zagrodzka Z.B."/>
            <person name="Johannesson K."/>
            <person name="Butlin R.K."/>
            <person name="Leder E.H."/>
        </authorList>
    </citation>
    <scope>NUCLEOTIDE SEQUENCE [LARGE SCALE GENOMIC DNA]</scope>
    <source>
        <strain evidence="11">Snail1</strain>
        <tissue evidence="11">Muscle</tissue>
    </source>
</reference>
<evidence type="ECO:0000259" key="10">
    <source>
        <dbReference type="PROSITE" id="PS51534"/>
    </source>
</evidence>
<feature type="compositionally biased region" description="Low complexity" evidence="8">
    <location>
        <begin position="380"/>
        <end position="391"/>
    </location>
</feature>
<comment type="subcellular location">
    <subcellularLocation>
        <location evidence="1">Membrane</location>
        <topology evidence="1">Single-pass type I membrane protein</topology>
    </subcellularLocation>
</comment>
<proteinExistence type="predicted"/>
<accession>A0AAN9BDW3</accession>
<gene>
    <name evidence="11" type="ORF">V1264_021052</name>
</gene>
<evidence type="ECO:0000256" key="7">
    <source>
        <dbReference type="ARBA" id="ARBA00023180"/>
    </source>
</evidence>
<feature type="compositionally biased region" description="Basic residues" evidence="8">
    <location>
        <begin position="316"/>
        <end position="328"/>
    </location>
</feature>
<keyword evidence="4 9" id="KW-1133">Transmembrane helix</keyword>
<feature type="region of interest" description="Disordered" evidence="8">
    <location>
        <begin position="481"/>
        <end position="500"/>
    </location>
</feature>
<evidence type="ECO:0000256" key="3">
    <source>
        <dbReference type="ARBA" id="ARBA00022729"/>
    </source>
</evidence>
<name>A0AAN9BDW3_9CAEN</name>
<dbReference type="PANTHER" id="PTHR15583">
    <property type="entry name" value="INTERLEUKIN-17 RECEPTOR"/>
    <property type="match status" value="1"/>
</dbReference>
<dbReference type="AlphaFoldDB" id="A0AAN9BDW3"/>
<dbReference type="InterPro" id="IPR013568">
    <property type="entry name" value="SEFIR_dom"/>
</dbReference>
<evidence type="ECO:0000256" key="6">
    <source>
        <dbReference type="ARBA" id="ARBA00023170"/>
    </source>
</evidence>
<dbReference type="InterPro" id="IPR039465">
    <property type="entry name" value="IL-17_rcpt-like"/>
</dbReference>
<evidence type="ECO:0000256" key="9">
    <source>
        <dbReference type="SAM" id="Phobius"/>
    </source>
</evidence>
<keyword evidence="12" id="KW-1185">Reference proteome</keyword>
<dbReference type="GO" id="GO:0030368">
    <property type="term" value="F:interleukin-17 receptor activity"/>
    <property type="evidence" value="ECO:0007669"/>
    <property type="project" value="InterPro"/>
</dbReference>
<keyword evidence="3" id="KW-0732">Signal</keyword>
<organism evidence="11 12">
    <name type="scientific">Littorina saxatilis</name>
    <dbReference type="NCBI Taxonomy" id="31220"/>
    <lineage>
        <taxon>Eukaryota</taxon>
        <taxon>Metazoa</taxon>
        <taxon>Spiralia</taxon>
        <taxon>Lophotrochozoa</taxon>
        <taxon>Mollusca</taxon>
        <taxon>Gastropoda</taxon>
        <taxon>Caenogastropoda</taxon>
        <taxon>Littorinimorpha</taxon>
        <taxon>Littorinoidea</taxon>
        <taxon>Littorinidae</taxon>
        <taxon>Littorina</taxon>
    </lineage>
</organism>
<keyword evidence="5 9" id="KW-0472">Membrane</keyword>
<evidence type="ECO:0000256" key="8">
    <source>
        <dbReference type="SAM" id="MobiDB-lite"/>
    </source>
</evidence>
<evidence type="ECO:0000256" key="4">
    <source>
        <dbReference type="ARBA" id="ARBA00022989"/>
    </source>
</evidence>
<evidence type="ECO:0000256" key="1">
    <source>
        <dbReference type="ARBA" id="ARBA00004479"/>
    </source>
</evidence>
<dbReference type="Pfam" id="PF08357">
    <property type="entry name" value="SEFIR"/>
    <property type="match status" value="1"/>
</dbReference>
<sequence length="715" mass="78216">MADQGGNEKDTGFSSTSTTKSPGGPIIQQSQESEEYQRALQTVVGTALGVILLVGLVALFFLLYRLRRQRHRSRLVNGSQQQSPIHHRSVSLDIGSKPVPSVLVLYAYDCAMHEAVVVALSGLLMEVCGVTVSLDVFEENVIMERGLEDWLEDRLQEADFIVVVCSLGARLRCSKKRVRFREEAGRIMPDYFAVAVDYVAEKLRVERSKGLGVGKFVTVVMDYSRLSDVPPQLEAASAFSLMREVSALCAHLSSNSPNSQHKPPELLENLGEGEGEAWQQTEAGQELWAALGQARHYFKNNPNWLEDRLEPLPPRGRAKPRRRRRHNRESHDTPLLPLLPAEMSSQSTADLNSSANVVIHMQTLPQRSTGNPLVHSRKNSLPSSLSSSLPPGSAPVQQTVSRSVDSFPPSQMSGLDFGALDGSSCLLCQQQREGWGGGGGRRVVCPLHPKDSVAVTLSDTDGDSELELGLDAATDQRWSRSKSLPSVGRPLTSSVPQLAPLPTSHTAVEGFTNSALSGSRTVLHAEVHKEWGANNGKDLVTDGVQHEDKAFDLQQQQWVPPAPKVWDLSQVPEAPKEWDSVMRPCGRVSPSSMSTDSCASSFSANQSGSDSLERDIRSITMPRIFHHTTDSGYYSGSLYGVTPLRSLSSSALVSTTDGRLHPVPCLTPMQPTDHSEFNFDFSPIRWGGDQDLFDPSLQSQTSFDVENPNTVHRGS</sequence>
<feature type="compositionally biased region" description="Low complexity" evidence="8">
    <location>
        <begin position="12"/>
        <end position="31"/>
    </location>
</feature>
<feature type="compositionally biased region" description="Basic and acidic residues" evidence="8">
    <location>
        <begin position="1"/>
        <end position="11"/>
    </location>
</feature>
<feature type="domain" description="SEFIR" evidence="10">
    <location>
        <begin position="99"/>
        <end position="250"/>
    </location>
</feature>
<dbReference type="GO" id="GO:0016020">
    <property type="term" value="C:membrane"/>
    <property type="evidence" value="ECO:0007669"/>
    <property type="project" value="UniProtKB-SubCell"/>
</dbReference>
<keyword evidence="2 9" id="KW-0812">Transmembrane</keyword>
<protein>
    <recommendedName>
        <fullName evidence="10">SEFIR domain-containing protein</fullName>
    </recommendedName>
</protein>
<feature type="region of interest" description="Disordered" evidence="8">
    <location>
        <begin position="364"/>
        <end position="397"/>
    </location>
</feature>
<dbReference type="Proteomes" id="UP001374579">
    <property type="component" value="Unassembled WGS sequence"/>
</dbReference>
<keyword evidence="6" id="KW-0675">Receptor</keyword>
<dbReference type="PANTHER" id="PTHR15583:SF7">
    <property type="entry name" value="INTERLEUKIN CYTOKINE RECEPTOR-RELATED PROTEIN 2"/>
    <property type="match status" value="1"/>
</dbReference>
<feature type="region of interest" description="Disordered" evidence="8">
    <location>
        <begin position="304"/>
        <end position="337"/>
    </location>
</feature>
<comment type="caution">
    <text evidence="11">The sequence shown here is derived from an EMBL/GenBank/DDBJ whole genome shotgun (WGS) entry which is preliminary data.</text>
</comment>
<evidence type="ECO:0000313" key="11">
    <source>
        <dbReference type="EMBL" id="KAK7102894.1"/>
    </source>
</evidence>
<dbReference type="EMBL" id="JBAMIC010000010">
    <property type="protein sequence ID" value="KAK7102894.1"/>
    <property type="molecule type" value="Genomic_DNA"/>
</dbReference>
<evidence type="ECO:0000256" key="5">
    <source>
        <dbReference type="ARBA" id="ARBA00023136"/>
    </source>
</evidence>
<feature type="region of interest" description="Disordered" evidence="8">
    <location>
        <begin position="1"/>
        <end position="31"/>
    </location>
</feature>
<dbReference type="PROSITE" id="PS51534">
    <property type="entry name" value="SEFIR"/>
    <property type="match status" value="1"/>
</dbReference>
<keyword evidence="7" id="KW-0325">Glycoprotein</keyword>
<feature type="transmembrane region" description="Helical" evidence="9">
    <location>
        <begin position="43"/>
        <end position="64"/>
    </location>
</feature>
<evidence type="ECO:0000313" key="12">
    <source>
        <dbReference type="Proteomes" id="UP001374579"/>
    </source>
</evidence>
<evidence type="ECO:0000256" key="2">
    <source>
        <dbReference type="ARBA" id="ARBA00022692"/>
    </source>
</evidence>
<dbReference type="Gene3D" id="3.40.50.11530">
    <property type="match status" value="1"/>
</dbReference>